<dbReference type="eggNOG" id="arCOG11440">
    <property type="taxonomic scope" value="Archaea"/>
</dbReference>
<dbReference type="AlphaFoldDB" id="O59005"/>
<accession>O59005</accession>
<feature type="transmembrane region" description="Helical" evidence="1">
    <location>
        <begin position="61"/>
        <end position="80"/>
    </location>
</feature>
<keyword evidence="1" id="KW-1133">Transmembrane helix</keyword>
<keyword evidence="1" id="KW-0472">Membrane</keyword>
<feature type="transmembrane region" description="Helical" evidence="1">
    <location>
        <begin position="155"/>
        <end position="186"/>
    </location>
</feature>
<reference evidence="2 3" key="1">
    <citation type="journal article" date="1998" name="DNA Res.">
        <title>Complete sequence and gene organization of the genome of a hyper-thermophilic archaebacterium, Pyrococcus horikoshii OT3.</title>
        <authorList>
            <person name="Kawarabayasi Y."/>
            <person name="Sawada M."/>
            <person name="Horikawa H."/>
            <person name="Haikawa Y."/>
            <person name="Hino Y."/>
            <person name="Yamamoto S."/>
            <person name="Sekine M."/>
            <person name="Baba S."/>
            <person name="Kosugi H."/>
            <person name="Hosoyama A."/>
            <person name="Nagai Y."/>
            <person name="Sakai M."/>
            <person name="Ogura K."/>
            <person name="Otuka R."/>
            <person name="Nakazawa H."/>
            <person name="Takamiya M."/>
            <person name="Ohfuku Y."/>
            <person name="Funahashi T."/>
            <person name="Tanaka T."/>
            <person name="Kudoh Y."/>
            <person name="Yamazaki J."/>
            <person name="Kushida N."/>
            <person name="Oguchi A."/>
            <person name="Aoki K."/>
            <person name="Nakamura Y."/>
            <person name="Robb T.F."/>
            <person name="Horikoshi K."/>
            <person name="Masuchi Y."/>
            <person name="Shizuya H."/>
            <person name="Kikuchi H."/>
        </authorList>
    </citation>
    <scope>NUCLEOTIDE SEQUENCE [LARGE SCALE GENOMIC DNA]</scope>
    <source>
        <strain evidence="3">ATCC 700860 / DSM 12428 / JCM 9974 / NBRC 100139 / OT-3</strain>
    </source>
</reference>
<keyword evidence="1" id="KW-0812">Transmembrane</keyword>
<gene>
    <name evidence="2" type="ordered locus">PH1300</name>
</gene>
<keyword evidence="3" id="KW-1185">Reference proteome</keyword>
<sequence>MQSQPYGSTWKLKSLKKLNTGGKSTMQVRGVLRIAMTLAGLVSLILLFITGDNYSLNAYPILHLNFYYSVVFTLMSAWFNKEIEKEKFKFEAKLFFPIWLAMAAVITAFEFLGSIIALLWFLWMVLPLFYMDRVLRFISDLAYDFKLKEDIKRPVLLMIILPLTLVLYYRTIYGLQALALLGLYILDFTLEFKHQGEENEL</sequence>
<dbReference type="KEGG" id="pho:PH1300"/>
<proteinExistence type="predicted"/>
<evidence type="ECO:0000256" key="1">
    <source>
        <dbReference type="SAM" id="Phobius"/>
    </source>
</evidence>
<dbReference type="PIR" id="D71000">
    <property type="entry name" value="D71000"/>
</dbReference>
<protein>
    <submittedName>
        <fullName evidence="2">Uncharacterized protein</fullName>
    </submittedName>
</protein>
<organism evidence="2 3">
    <name type="scientific">Pyrococcus horikoshii (strain ATCC 700860 / DSM 12428 / JCM 9974 / NBRC 100139 / OT-3)</name>
    <dbReference type="NCBI Taxonomy" id="70601"/>
    <lineage>
        <taxon>Archaea</taxon>
        <taxon>Methanobacteriati</taxon>
        <taxon>Methanobacteriota</taxon>
        <taxon>Thermococci</taxon>
        <taxon>Thermococcales</taxon>
        <taxon>Thermococcaceae</taxon>
        <taxon>Pyrococcus</taxon>
    </lineage>
</organism>
<evidence type="ECO:0000313" key="3">
    <source>
        <dbReference type="Proteomes" id="UP000000752"/>
    </source>
</evidence>
<evidence type="ECO:0000313" key="2">
    <source>
        <dbReference type="EMBL" id="BAA30404.1"/>
    </source>
</evidence>
<dbReference type="EMBL" id="BA000001">
    <property type="protein sequence ID" value="BAA30404.1"/>
    <property type="molecule type" value="Genomic_DNA"/>
</dbReference>
<feature type="transmembrane region" description="Helical" evidence="1">
    <location>
        <begin position="92"/>
        <end position="109"/>
    </location>
</feature>
<dbReference type="Proteomes" id="UP000000752">
    <property type="component" value="Chromosome"/>
</dbReference>
<name>O59005_PYRHO</name>
<feature type="transmembrane region" description="Helical" evidence="1">
    <location>
        <begin position="30"/>
        <end position="49"/>
    </location>
</feature>
<dbReference type="EnsemblBacteria" id="BAA30404">
    <property type="protein sequence ID" value="BAA30404"/>
    <property type="gene ID" value="BAA30404"/>
</dbReference>